<proteinExistence type="predicted"/>
<feature type="compositionally biased region" description="Polar residues" evidence="1">
    <location>
        <begin position="9"/>
        <end position="28"/>
    </location>
</feature>
<keyword evidence="3" id="KW-1185">Reference proteome</keyword>
<dbReference type="EMBL" id="CAAALY010258837">
    <property type="protein sequence ID" value="VEL38736.1"/>
    <property type="molecule type" value="Genomic_DNA"/>
</dbReference>
<reference evidence="2" key="1">
    <citation type="submission" date="2018-11" db="EMBL/GenBank/DDBJ databases">
        <authorList>
            <consortium name="Pathogen Informatics"/>
        </authorList>
    </citation>
    <scope>NUCLEOTIDE SEQUENCE</scope>
</reference>
<evidence type="ECO:0000313" key="3">
    <source>
        <dbReference type="Proteomes" id="UP000784294"/>
    </source>
</evidence>
<feature type="region of interest" description="Disordered" evidence="1">
    <location>
        <begin position="8"/>
        <end position="30"/>
    </location>
</feature>
<gene>
    <name evidence="2" type="ORF">PXEA_LOCUS32176</name>
</gene>
<dbReference type="AlphaFoldDB" id="A0A448XKB3"/>
<name>A0A448XKB3_9PLAT</name>
<evidence type="ECO:0000313" key="2">
    <source>
        <dbReference type="EMBL" id="VEL38736.1"/>
    </source>
</evidence>
<comment type="caution">
    <text evidence="2">The sequence shown here is derived from an EMBL/GenBank/DDBJ whole genome shotgun (WGS) entry which is preliminary data.</text>
</comment>
<sequence length="506" mass="54855">MVSIKVRISHQSAAKATEATANSPPTDSSPGKLNLNLLLPSLKLIFSAAHFVALASNEAHTPRQSVVKATANLVAGQMLAQLEARPVSWCRTAGPNEALSRTGWQSRLQDLTHVSRRRLLRVALRDRVFGRSRLSARLEAALEAGASGAHFPVHVIGDTFSGKTTCLAELALLPLHQTPPYPPPPLPPRPSCPPTQTPQTLASSAASSLSPPSGQACRCFGCHAKRQLVWLVTVISCRDLLLVDDRLPSTSLEAAICHSLSMQADRFGLAELKTDRLSEAFDRLSRVSVYPRALATTGQPSRESSVVWLILLDDVDVLASSQHHRQLDNLLATVLPPRVNLVVSLTSRGYRSPGNWLSRLDDSGLLVSCASGWIPLVPGDLSAAGHLLPAIDELSSSEGWEVSDRRTAINALRNGLLWHRLSPEAVGDEAKPLLFGLESLWLIHLALGRHVITRQVTVSNAALLDVGSWYCLFSSRSPRPCSCILAPSIYQFYVGHCHRLQMSALK</sequence>
<feature type="region of interest" description="Disordered" evidence="1">
    <location>
        <begin position="178"/>
        <end position="207"/>
    </location>
</feature>
<accession>A0A448XKB3</accession>
<organism evidence="2 3">
    <name type="scientific">Protopolystoma xenopodis</name>
    <dbReference type="NCBI Taxonomy" id="117903"/>
    <lineage>
        <taxon>Eukaryota</taxon>
        <taxon>Metazoa</taxon>
        <taxon>Spiralia</taxon>
        <taxon>Lophotrochozoa</taxon>
        <taxon>Platyhelminthes</taxon>
        <taxon>Monogenea</taxon>
        <taxon>Polyopisthocotylea</taxon>
        <taxon>Polystomatidea</taxon>
        <taxon>Polystomatidae</taxon>
        <taxon>Protopolystoma</taxon>
    </lineage>
</organism>
<protein>
    <submittedName>
        <fullName evidence="2">Uncharacterized protein</fullName>
    </submittedName>
</protein>
<feature type="compositionally biased region" description="Pro residues" evidence="1">
    <location>
        <begin position="178"/>
        <end position="196"/>
    </location>
</feature>
<dbReference type="Proteomes" id="UP000784294">
    <property type="component" value="Unassembled WGS sequence"/>
</dbReference>
<evidence type="ECO:0000256" key="1">
    <source>
        <dbReference type="SAM" id="MobiDB-lite"/>
    </source>
</evidence>
<feature type="compositionally biased region" description="Low complexity" evidence="1">
    <location>
        <begin position="197"/>
        <end position="207"/>
    </location>
</feature>